<dbReference type="GO" id="GO:0043190">
    <property type="term" value="C:ATP-binding cassette (ABC) transporter complex"/>
    <property type="evidence" value="ECO:0007669"/>
    <property type="project" value="TreeGrafter"/>
</dbReference>
<reference evidence="6 7" key="1">
    <citation type="submission" date="2018-06" db="EMBL/GenBank/DDBJ databases">
        <title>Genomic Encyclopedia of Type Strains, Phase III (KMG-III): the genomes of soil and plant-associated and newly described type strains.</title>
        <authorList>
            <person name="Whitman W."/>
        </authorList>
    </citation>
    <scope>NUCLEOTIDE SEQUENCE [LARGE SCALE GENOMIC DNA]</scope>
    <source>
        <strain evidence="6 7">JA737</strain>
    </source>
</reference>
<dbReference type="GO" id="GO:0042626">
    <property type="term" value="F:ATPase-coupled transmembrane transporter activity"/>
    <property type="evidence" value="ECO:0007669"/>
    <property type="project" value="TreeGrafter"/>
</dbReference>
<evidence type="ECO:0000259" key="5">
    <source>
        <dbReference type="PROSITE" id="PS50893"/>
    </source>
</evidence>
<proteinExistence type="inferred from homology"/>
<dbReference type="CDD" id="cd03225">
    <property type="entry name" value="ABC_cobalt_CbiO_domain1"/>
    <property type="match status" value="1"/>
</dbReference>
<dbReference type="InterPro" id="IPR017871">
    <property type="entry name" value="ABC_transporter-like_CS"/>
</dbReference>
<protein>
    <submittedName>
        <fullName evidence="6">Biotin transport system ATP-binding protein</fullName>
    </submittedName>
</protein>
<dbReference type="AlphaFoldDB" id="A0A318TZ40"/>
<dbReference type="SUPFAM" id="SSF52540">
    <property type="entry name" value="P-loop containing nucleoside triphosphate hydrolases"/>
    <property type="match status" value="1"/>
</dbReference>
<evidence type="ECO:0000313" key="6">
    <source>
        <dbReference type="EMBL" id="PYF09140.1"/>
    </source>
</evidence>
<dbReference type="Pfam" id="PF00005">
    <property type="entry name" value="ABC_tran"/>
    <property type="match status" value="1"/>
</dbReference>
<dbReference type="SMART" id="SM00382">
    <property type="entry name" value="AAA"/>
    <property type="match status" value="1"/>
</dbReference>
<dbReference type="GO" id="GO:0005524">
    <property type="term" value="F:ATP binding"/>
    <property type="evidence" value="ECO:0007669"/>
    <property type="project" value="UniProtKB-KW"/>
</dbReference>
<keyword evidence="3" id="KW-0547">Nucleotide-binding</keyword>
<dbReference type="PANTHER" id="PTHR43553">
    <property type="entry name" value="HEAVY METAL TRANSPORTER"/>
    <property type="match status" value="1"/>
</dbReference>
<evidence type="ECO:0000313" key="7">
    <source>
        <dbReference type="Proteomes" id="UP000247727"/>
    </source>
</evidence>
<dbReference type="InterPro" id="IPR003593">
    <property type="entry name" value="AAA+_ATPase"/>
</dbReference>
<evidence type="ECO:0000256" key="1">
    <source>
        <dbReference type="ARBA" id="ARBA00005417"/>
    </source>
</evidence>
<dbReference type="PANTHER" id="PTHR43553:SF24">
    <property type="entry name" value="ENERGY-COUPLING FACTOR TRANSPORTER ATP-BINDING PROTEIN ECFA1"/>
    <property type="match status" value="1"/>
</dbReference>
<comment type="caution">
    <text evidence="6">The sequence shown here is derived from an EMBL/GenBank/DDBJ whole genome shotgun (WGS) entry which is preliminary data.</text>
</comment>
<accession>A0A318TZ40</accession>
<dbReference type="InterPro" id="IPR003439">
    <property type="entry name" value="ABC_transporter-like_ATP-bd"/>
</dbReference>
<sequence length="262" mass="28064">MQPKVKWSTKMSYSSVATFHTCAQGAAGGEILSPPAATRIEISSVFQRFAEAEVLCGIDLEVTQRRVAVVGANGSGKSTFARLLNGLVLPSAGTVRIDGLCTARDTKAVRRKVGFVFQNPDTQIVFPTVEEDVAFGLKGLKLSAPERAARVEAVLDHYGLGALRGQSAHKLSGGQKQLLAIAGVLITKPDCVIFDEPTTLLDLRNARKVAQAIAELPQTAVVVTHDLGLVAAFDRVLVFDKGRVVADDVPNRALDAYVRRMQ</sequence>
<dbReference type="InterPro" id="IPR027417">
    <property type="entry name" value="P-loop_NTPase"/>
</dbReference>
<name>A0A318TZ40_9RHOB</name>
<organism evidence="6 7">
    <name type="scientific">Rhodobacter viridis</name>
    <dbReference type="NCBI Taxonomy" id="1054202"/>
    <lineage>
        <taxon>Bacteria</taxon>
        <taxon>Pseudomonadati</taxon>
        <taxon>Pseudomonadota</taxon>
        <taxon>Alphaproteobacteria</taxon>
        <taxon>Rhodobacterales</taxon>
        <taxon>Rhodobacter group</taxon>
        <taxon>Rhodobacter</taxon>
    </lineage>
</organism>
<dbReference type="GO" id="GO:0016887">
    <property type="term" value="F:ATP hydrolysis activity"/>
    <property type="evidence" value="ECO:0007669"/>
    <property type="project" value="InterPro"/>
</dbReference>
<evidence type="ECO:0000256" key="2">
    <source>
        <dbReference type="ARBA" id="ARBA00022448"/>
    </source>
</evidence>
<dbReference type="Gene3D" id="3.40.50.300">
    <property type="entry name" value="P-loop containing nucleotide triphosphate hydrolases"/>
    <property type="match status" value="1"/>
</dbReference>
<dbReference type="Proteomes" id="UP000247727">
    <property type="component" value="Unassembled WGS sequence"/>
</dbReference>
<dbReference type="PROSITE" id="PS00211">
    <property type="entry name" value="ABC_TRANSPORTER_1"/>
    <property type="match status" value="1"/>
</dbReference>
<keyword evidence="7" id="KW-1185">Reference proteome</keyword>
<keyword evidence="2" id="KW-0813">Transport</keyword>
<dbReference type="PROSITE" id="PS50893">
    <property type="entry name" value="ABC_TRANSPORTER_2"/>
    <property type="match status" value="1"/>
</dbReference>
<evidence type="ECO:0000256" key="4">
    <source>
        <dbReference type="ARBA" id="ARBA00022840"/>
    </source>
</evidence>
<evidence type="ECO:0000256" key="3">
    <source>
        <dbReference type="ARBA" id="ARBA00022741"/>
    </source>
</evidence>
<gene>
    <name evidence="6" type="ORF">C8J30_11011</name>
</gene>
<dbReference type="EMBL" id="QJTK01000010">
    <property type="protein sequence ID" value="PYF09140.1"/>
    <property type="molecule type" value="Genomic_DNA"/>
</dbReference>
<comment type="similarity">
    <text evidence="1">Belongs to the ABC transporter superfamily.</text>
</comment>
<feature type="domain" description="ABC transporter" evidence="5">
    <location>
        <begin position="40"/>
        <end position="261"/>
    </location>
</feature>
<dbReference type="InterPro" id="IPR015856">
    <property type="entry name" value="ABC_transpr_CbiO/EcfA_su"/>
</dbReference>
<keyword evidence="4 6" id="KW-0067">ATP-binding</keyword>
<dbReference type="InterPro" id="IPR050095">
    <property type="entry name" value="ECF_ABC_transporter_ATP-bd"/>
</dbReference>